<sequence length="392" mass="43254">MGFMKKSNSQAVVYRAGAEYPRQILAGFDRWEPWHEFNAKNLRAIYKDVVQAPWRDARDEVRVSEFDSNYGDENGYEVQILGRTTIPGSMQHSATPRSSANTEVVGAVVFEFARKHVGPGIATTCGVRPPQATQTHQRVLSGVNELSDSAQAMLMSMESSGAQSYVESGKGLEYQNPKYQIVPWENGGESKLTVKSGIFYLCMMAGYGSRHICSGYPKLNTWRYLADGALRHNTSGFTKKQLGSADKTEDPDAGTRQMDSTEQEMDDVEGGDQGPAYPEGTSSMGVEGVNCFKSRSGGMVPVEEKEWAWMEDKGRRVLRQPTESPPPPLLADPQCVTARTDRSTRPRQSWLNLGCPRPGTHSTTTTNPLLWSAAQRRATSLGVSPRLWPCAT</sequence>
<comment type="caution">
    <text evidence="2">The sequence shown here is derived from an EMBL/GenBank/DDBJ whole genome shotgun (WGS) entry which is preliminary data.</text>
</comment>
<evidence type="ECO:0000313" key="3">
    <source>
        <dbReference type="Proteomes" id="UP000237481"/>
    </source>
</evidence>
<keyword evidence="3" id="KW-1185">Reference proteome</keyword>
<dbReference type="STRING" id="94208.A0A2S4L528"/>
<protein>
    <submittedName>
        <fullName evidence="2">Uncharacterized protein</fullName>
    </submittedName>
</protein>
<evidence type="ECO:0000313" key="2">
    <source>
        <dbReference type="EMBL" id="POR37553.1"/>
    </source>
</evidence>
<feature type="compositionally biased region" description="Acidic residues" evidence="1">
    <location>
        <begin position="261"/>
        <end position="270"/>
    </location>
</feature>
<proteinExistence type="predicted"/>
<name>A0A2S4L528_9HYPO</name>
<feature type="region of interest" description="Disordered" evidence="1">
    <location>
        <begin position="236"/>
        <end position="287"/>
    </location>
</feature>
<dbReference type="OrthoDB" id="4367324at2759"/>
<evidence type="ECO:0000256" key="1">
    <source>
        <dbReference type="SAM" id="MobiDB-lite"/>
    </source>
</evidence>
<dbReference type="EMBL" id="PKSG01000236">
    <property type="protein sequence ID" value="POR37553.1"/>
    <property type="molecule type" value="Genomic_DNA"/>
</dbReference>
<gene>
    <name evidence="2" type="ORF">TPAR_02257</name>
</gene>
<feature type="region of interest" description="Disordered" evidence="1">
    <location>
        <begin position="339"/>
        <end position="366"/>
    </location>
</feature>
<accession>A0A2S4L528</accession>
<dbReference type="Proteomes" id="UP000237481">
    <property type="component" value="Unassembled WGS sequence"/>
</dbReference>
<organism evidence="2 3">
    <name type="scientific">Tolypocladium paradoxum</name>
    <dbReference type="NCBI Taxonomy" id="94208"/>
    <lineage>
        <taxon>Eukaryota</taxon>
        <taxon>Fungi</taxon>
        <taxon>Dikarya</taxon>
        <taxon>Ascomycota</taxon>
        <taxon>Pezizomycotina</taxon>
        <taxon>Sordariomycetes</taxon>
        <taxon>Hypocreomycetidae</taxon>
        <taxon>Hypocreales</taxon>
        <taxon>Ophiocordycipitaceae</taxon>
        <taxon>Tolypocladium</taxon>
    </lineage>
</organism>
<reference evidence="2 3" key="1">
    <citation type="submission" date="2018-01" db="EMBL/GenBank/DDBJ databases">
        <title>Harnessing the power of phylogenomics to disentangle the directionality and signatures of interkingdom host jumping in the parasitic fungal genus Tolypocladium.</title>
        <authorList>
            <person name="Quandt C.A."/>
            <person name="Patterson W."/>
            <person name="Spatafora J.W."/>
        </authorList>
    </citation>
    <scope>NUCLEOTIDE SEQUENCE [LARGE SCALE GENOMIC DNA]</scope>
    <source>
        <strain evidence="2 3">NRBC 100945</strain>
    </source>
</reference>
<dbReference type="AlphaFoldDB" id="A0A2S4L528"/>